<dbReference type="PANTHER" id="PTHR35737:SF1">
    <property type="entry name" value="CRYPTIC LOCI REGULATOR"/>
    <property type="match status" value="1"/>
</dbReference>
<dbReference type="AlphaFoldDB" id="A0AAE2CHM6"/>
<sequence length="242" mass="27562">MADAAGYEDPDEWEIVNDDGFVHKRKRRRPIDPSATSSSGYPELGMKHVCERKKRVLLKLRAKYFKEISRWELLSNTLTEMDENAHTRLLELQVLCPTTFINAASSSEQHSGLDSTCRRIVDDLFSQAEGQEAIIRDVLSLCDVAEALCSTHEERLKQQLTNLPIWGPSPHELMAALETTASFIIDRALHDAIVKPRYLFTFTVYYDQIDNTDAAIKKERPGRWYTDPHLPPCAAYIDGLKP</sequence>
<dbReference type="PANTHER" id="PTHR35737">
    <property type="entry name" value="CRYPTIC LOCI REGULATOR"/>
    <property type="match status" value="1"/>
</dbReference>
<protein>
    <submittedName>
        <fullName evidence="1">Uncharacterized protein</fullName>
    </submittedName>
</protein>
<dbReference type="Proteomes" id="UP001293254">
    <property type="component" value="Unassembled WGS sequence"/>
</dbReference>
<reference evidence="1" key="1">
    <citation type="submission" date="2020-06" db="EMBL/GenBank/DDBJ databases">
        <authorList>
            <person name="Li T."/>
            <person name="Hu X."/>
            <person name="Zhang T."/>
            <person name="Song X."/>
            <person name="Zhang H."/>
            <person name="Dai N."/>
            <person name="Sheng W."/>
            <person name="Hou X."/>
            <person name="Wei L."/>
        </authorList>
    </citation>
    <scope>NUCLEOTIDE SEQUENCE</scope>
    <source>
        <strain evidence="1">3651</strain>
        <tissue evidence="1">Leaf</tissue>
    </source>
</reference>
<name>A0AAE2CHM6_9LAMI</name>
<accession>A0AAE2CHM6</accession>
<reference evidence="1" key="2">
    <citation type="journal article" date="2024" name="Plant">
        <title>Genomic evolution and insights into agronomic trait innovations of Sesamum species.</title>
        <authorList>
            <person name="Miao H."/>
            <person name="Wang L."/>
            <person name="Qu L."/>
            <person name="Liu H."/>
            <person name="Sun Y."/>
            <person name="Le M."/>
            <person name="Wang Q."/>
            <person name="Wei S."/>
            <person name="Zheng Y."/>
            <person name="Lin W."/>
            <person name="Duan Y."/>
            <person name="Cao H."/>
            <person name="Xiong S."/>
            <person name="Wang X."/>
            <person name="Wei L."/>
            <person name="Li C."/>
            <person name="Ma Q."/>
            <person name="Ju M."/>
            <person name="Zhao R."/>
            <person name="Li G."/>
            <person name="Mu C."/>
            <person name="Tian Q."/>
            <person name="Mei H."/>
            <person name="Zhang T."/>
            <person name="Gao T."/>
            <person name="Zhang H."/>
        </authorList>
    </citation>
    <scope>NUCLEOTIDE SEQUENCE</scope>
    <source>
        <strain evidence="1">3651</strain>
    </source>
</reference>
<gene>
    <name evidence="1" type="ORF">Salat_1821200</name>
</gene>
<evidence type="ECO:0000313" key="1">
    <source>
        <dbReference type="EMBL" id="KAK4422389.1"/>
    </source>
</evidence>
<keyword evidence="2" id="KW-1185">Reference proteome</keyword>
<proteinExistence type="predicted"/>
<dbReference type="EMBL" id="JACGWO010000007">
    <property type="protein sequence ID" value="KAK4422389.1"/>
    <property type="molecule type" value="Genomic_DNA"/>
</dbReference>
<organism evidence="1 2">
    <name type="scientific">Sesamum alatum</name>
    <dbReference type="NCBI Taxonomy" id="300844"/>
    <lineage>
        <taxon>Eukaryota</taxon>
        <taxon>Viridiplantae</taxon>
        <taxon>Streptophyta</taxon>
        <taxon>Embryophyta</taxon>
        <taxon>Tracheophyta</taxon>
        <taxon>Spermatophyta</taxon>
        <taxon>Magnoliopsida</taxon>
        <taxon>eudicotyledons</taxon>
        <taxon>Gunneridae</taxon>
        <taxon>Pentapetalae</taxon>
        <taxon>asterids</taxon>
        <taxon>lamiids</taxon>
        <taxon>Lamiales</taxon>
        <taxon>Pedaliaceae</taxon>
        <taxon>Sesamum</taxon>
    </lineage>
</organism>
<evidence type="ECO:0000313" key="2">
    <source>
        <dbReference type="Proteomes" id="UP001293254"/>
    </source>
</evidence>
<comment type="caution">
    <text evidence="1">The sequence shown here is derived from an EMBL/GenBank/DDBJ whole genome shotgun (WGS) entry which is preliminary data.</text>
</comment>